<dbReference type="AlphaFoldDB" id="A0A6A6JLV8"/>
<evidence type="ECO:0000256" key="2">
    <source>
        <dbReference type="SAM" id="MobiDB-lite"/>
    </source>
</evidence>
<dbReference type="PANTHER" id="PTHR42085:SF1">
    <property type="entry name" value="F-BOX DOMAIN-CONTAINING PROTEIN"/>
    <property type="match status" value="1"/>
</dbReference>
<keyword evidence="4" id="KW-1185">Reference proteome</keyword>
<evidence type="ECO:0000313" key="4">
    <source>
        <dbReference type="Proteomes" id="UP000800097"/>
    </source>
</evidence>
<name>A0A6A6JLV8_WESOR</name>
<sequence length="639" mass="73587">MTLTKKRERKGRRSRTQRPLPMEPAIDTATNTSLQSSGLETDRVLSTMVHPNKETVFQFGMPNSMQPKSVWDNPETTLAAFQQPVSGPGFASYDELSNGFPTSFLKRDQTNERQPSFGRPRSPSENEQNIVQAKDGSELHQTPDNDWHLKWQLQVRDDRIKFKDQQIAQLKAEAEKESQDHKLQMEELNEANIRLEVRIKSEEYVRDSLRGHIKKLEQQLKDAVNVKDQKEDMLRQLDLDLRILHNNYVNLRMENRALMDRTFADYLLAKLRTPTADGQVLTRLLNLIYQAVAGPVPHQLIQLRNIESSPFPFMRLPGELRNMIYRQCLVLGRPIDLWPLLPYNAPAGTTKLSLIERDLKHINVSLLRVSRRVNQEATPVLYGCNRFRFSDSKGWTIALGFLRSIHRNFQYLTNISVPYPDEGGIFLVNRESGAAPGKQMKEEMRVLLRRFGYIGLDTANGLSSRDILVHEEVQKILVDLPAIKSLSMIVPHNLRLHREAFSFLLPLMNGDHWISYDWSSSNEDGGPVRWEDIGRGENRERSFIFIRRNPDYQARNPLNRNRDLDDDVRMGRALLGKVAVAWGANIKYAEYGSMEDGMSYVVEGGEDRTDIDLHPGDPEDPGRRPMFSLPDFTSIFRRM</sequence>
<keyword evidence="1" id="KW-0175">Coiled coil</keyword>
<dbReference type="InterPro" id="IPR038883">
    <property type="entry name" value="AN11006-like"/>
</dbReference>
<dbReference type="Proteomes" id="UP000800097">
    <property type="component" value="Unassembled WGS sequence"/>
</dbReference>
<feature type="compositionally biased region" description="Basic residues" evidence="2">
    <location>
        <begin position="1"/>
        <end position="16"/>
    </location>
</feature>
<dbReference type="EMBL" id="ML986491">
    <property type="protein sequence ID" value="KAF2277093.1"/>
    <property type="molecule type" value="Genomic_DNA"/>
</dbReference>
<reference evidence="3" key="1">
    <citation type="journal article" date="2020" name="Stud. Mycol.">
        <title>101 Dothideomycetes genomes: a test case for predicting lifestyles and emergence of pathogens.</title>
        <authorList>
            <person name="Haridas S."/>
            <person name="Albert R."/>
            <person name="Binder M."/>
            <person name="Bloem J."/>
            <person name="Labutti K."/>
            <person name="Salamov A."/>
            <person name="Andreopoulos B."/>
            <person name="Baker S."/>
            <person name="Barry K."/>
            <person name="Bills G."/>
            <person name="Bluhm B."/>
            <person name="Cannon C."/>
            <person name="Castanera R."/>
            <person name="Culley D."/>
            <person name="Daum C."/>
            <person name="Ezra D."/>
            <person name="Gonzalez J."/>
            <person name="Henrissat B."/>
            <person name="Kuo A."/>
            <person name="Liang C."/>
            <person name="Lipzen A."/>
            <person name="Lutzoni F."/>
            <person name="Magnuson J."/>
            <person name="Mondo S."/>
            <person name="Nolan M."/>
            <person name="Ohm R."/>
            <person name="Pangilinan J."/>
            <person name="Park H.-J."/>
            <person name="Ramirez L."/>
            <person name="Alfaro M."/>
            <person name="Sun H."/>
            <person name="Tritt A."/>
            <person name="Yoshinaga Y."/>
            <person name="Zwiers L.-H."/>
            <person name="Turgeon B."/>
            <person name="Goodwin S."/>
            <person name="Spatafora J."/>
            <person name="Crous P."/>
            <person name="Grigoriev I."/>
        </authorList>
    </citation>
    <scope>NUCLEOTIDE SEQUENCE</scope>
    <source>
        <strain evidence="3">CBS 379.55</strain>
    </source>
</reference>
<evidence type="ECO:0000313" key="3">
    <source>
        <dbReference type="EMBL" id="KAF2277093.1"/>
    </source>
</evidence>
<dbReference type="PANTHER" id="PTHR42085">
    <property type="entry name" value="F-BOX DOMAIN-CONTAINING PROTEIN"/>
    <property type="match status" value="1"/>
</dbReference>
<proteinExistence type="predicted"/>
<evidence type="ECO:0000256" key="1">
    <source>
        <dbReference type="SAM" id="Coils"/>
    </source>
</evidence>
<dbReference type="OrthoDB" id="62952at2759"/>
<gene>
    <name evidence="3" type="ORF">EI97DRAFT_441848</name>
</gene>
<feature type="region of interest" description="Disordered" evidence="2">
    <location>
        <begin position="101"/>
        <end position="128"/>
    </location>
</feature>
<protein>
    <submittedName>
        <fullName evidence="3">Uncharacterized protein</fullName>
    </submittedName>
</protein>
<dbReference type="RefSeq" id="XP_033654632.1">
    <property type="nucleotide sequence ID" value="XM_033799722.1"/>
</dbReference>
<organism evidence="3 4">
    <name type="scientific">Westerdykella ornata</name>
    <dbReference type="NCBI Taxonomy" id="318751"/>
    <lineage>
        <taxon>Eukaryota</taxon>
        <taxon>Fungi</taxon>
        <taxon>Dikarya</taxon>
        <taxon>Ascomycota</taxon>
        <taxon>Pezizomycotina</taxon>
        <taxon>Dothideomycetes</taxon>
        <taxon>Pleosporomycetidae</taxon>
        <taxon>Pleosporales</taxon>
        <taxon>Sporormiaceae</taxon>
        <taxon>Westerdykella</taxon>
    </lineage>
</organism>
<feature type="coiled-coil region" evidence="1">
    <location>
        <begin position="160"/>
        <end position="247"/>
    </location>
</feature>
<feature type="region of interest" description="Disordered" evidence="2">
    <location>
        <begin position="1"/>
        <end position="38"/>
    </location>
</feature>
<dbReference type="GeneID" id="54552897"/>
<accession>A0A6A6JLV8</accession>
<feature type="compositionally biased region" description="Polar residues" evidence="2">
    <location>
        <begin position="28"/>
        <end position="38"/>
    </location>
</feature>